<evidence type="ECO:0000259" key="3">
    <source>
        <dbReference type="PROSITE" id="PS51725"/>
    </source>
</evidence>
<evidence type="ECO:0000259" key="2">
    <source>
        <dbReference type="PROSITE" id="PS50222"/>
    </source>
</evidence>
<dbReference type="PANTHER" id="PTHR12178">
    <property type="entry name" value="EF-HAND DOMAIN-CONTAINING PROTEIN"/>
    <property type="match status" value="1"/>
</dbReference>
<accession>A0A3S1H0G3</accession>
<evidence type="ECO:0000313" key="5">
    <source>
        <dbReference type="Proteomes" id="UP000271974"/>
    </source>
</evidence>
<organism evidence="4 5">
    <name type="scientific">Elysia chlorotica</name>
    <name type="common">Eastern emerald elysia</name>
    <name type="synonym">Sea slug</name>
    <dbReference type="NCBI Taxonomy" id="188477"/>
    <lineage>
        <taxon>Eukaryota</taxon>
        <taxon>Metazoa</taxon>
        <taxon>Spiralia</taxon>
        <taxon>Lophotrochozoa</taxon>
        <taxon>Mollusca</taxon>
        <taxon>Gastropoda</taxon>
        <taxon>Heterobranchia</taxon>
        <taxon>Euthyneura</taxon>
        <taxon>Panpulmonata</taxon>
        <taxon>Sacoglossa</taxon>
        <taxon>Placobranchoidea</taxon>
        <taxon>Plakobranchidae</taxon>
        <taxon>Elysia</taxon>
    </lineage>
</organism>
<keyword evidence="5" id="KW-1185">Reference proteome</keyword>
<dbReference type="Pfam" id="PF13833">
    <property type="entry name" value="EF-hand_8"/>
    <property type="match status" value="2"/>
</dbReference>
<dbReference type="PANTHER" id="PTHR12178:SF10">
    <property type="entry name" value="N-TERMINAL EF-HAND CALCIUM-BINDING PROTEIN 1-LIKE ISOFORM X1"/>
    <property type="match status" value="1"/>
</dbReference>
<dbReference type="Proteomes" id="UP000271974">
    <property type="component" value="Unassembled WGS sequence"/>
</dbReference>
<dbReference type="PROSITE" id="PS51725">
    <property type="entry name" value="ABM"/>
    <property type="match status" value="1"/>
</dbReference>
<dbReference type="Gene3D" id="3.30.70.100">
    <property type="match status" value="1"/>
</dbReference>
<name>A0A3S1H0G3_ELYCH</name>
<keyword evidence="1" id="KW-0106">Calcium</keyword>
<comment type="caution">
    <text evidence="4">The sequence shown here is derived from an EMBL/GenBank/DDBJ whole genome shotgun (WGS) entry which is preliminary data.</text>
</comment>
<dbReference type="AlphaFoldDB" id="A0A3S1H0G3"/>
<dbReference type="EMBL" id="RQTK01001581">
    <property type="protein sequence ID" value="RUS69769.1"/>
    <property type="molecule type" value="Genomic_DNA"/>
</dbReference>
<dbReference type="SUPFAM" id="SSF54909">
    <property type="entry name" value="Dimeric alpha+beta barrel"/>
    <property type="match status" value="1"/>
</dbReference>
<proteinExistence type="predicted"/>
<dbReference type="Pfam" id="PF03992">
    <property type="entry name" value="ABM"/>
    <property type="match status" value="1"/>
</dbReference>
<sequence length="342" mass="38974">MAEKAEITEVETEKGMTIFLDVFRRADKNDDGSISWDEFVSYFADGVMGKEELQTLFDEIDSHNTNNIDTNELCTYFSQHLGEFKEIFGLLEEMNKKMTNVLYGTAKVYQESNRTDKFVKRFLMREILNQMSALQRPIEAASDTLDTQAREERADIKPLELEDVIKKSPSGNIVPGRVVRRAKRQISGISTGSDAFEGLAEGGGMANTQIDRLAQLIDRLENKVNLDGFRDEEVVAGEDDLVLMVQREFSVKEASVDDFQSQLRAYVDLTQGFKGCLSASVRKLLDSHCFTIYEIWSTEERYLKNSESEATQILSQKTAELLEKPETVHTMKIPGSWWKREI</sequence>
<feature type="domain" description="ABM" evidence="3">
    <location>
        <begin position="243"/>
        <end position="331"/>
    </location>
</feature>
<dbReference type="SUPFAM" id="SSF47473">
    <property type="entry name" value="EF-hand"/>
    <property type="match status" value="1"/>
</dbReference>
<dbReference type="InterPro" id="IPR002048">
    <property type="entry name" value="EF_hand_dom"/>
</dbReference>
<dbReference type="OrthoDB" id="289247at2759"/>
<dbReference type="STRING" id="188477.A0A3S1H0G3"/>
<dbReference type="GO" id="GO:0005737">
    <property type="term" value="C:cytoplasm"/>
    <property type="evidence" value="ECO:0007669"/>
    <property type="project" value="TreeGrafter"/>
</dbReference>
<dbReference type="Gene3D" id="1.10.238.10">
    <property type="entry name" value="EF-hand"/>
    <property type="match status" value="1"/>
</dbReference>
<dbReference type="PROSITE" id="PS00018">
    <property type="entry name" value="EF_HAND_1"/>
    <property type="match status" value="1"/>
</dbReference>
<evidence type="ECO:0008006" key="6">
    <source>
        <dbReference type="Google" id="ProtNLM"/>
    </source>
</evidence>
<dbReference type="PROSITE" id="PS50222">
    <property type="entry name" value="EF_HAND_2"/>
    <property type="match status" value="1"/>
</dbReference>
<dbReference type="InterPro" id="IPR018247">
    <property type="entry name" value="EF_Hand_1_Ca_BS"/>
</dbReference>
<dbReference type="InterPro" id="IPR007138">
    <property type="entry name" value="ABM_dom"/>
</dbReference>
<dbReference type="InterPro" id="IPR039862">
    <property type="entry name" value="NECAB1/2/3"/>
</dbReference>
<evidence type="ECO:0000256" key="1">
    <source>
        <dbReference type="ARBA" id="ARBA00022837"/>
    </source>
</evidence>
<dbReference type="GO" id="GO:0005509">
    <property type="term" value="F:calcium ion binding"/>
    <property type="evidence" value="ECO:0007669"/>
    <property type="project" value="InterPro"/>
</dbReference>
<gene>
    <name evidence="4" type="ORF">EGW08_022465</name>
</gene>
<dbReference type="GO" id="GO:0042984">
    <property type="term" value="P:regulation of amyloid precursor protein biosynthetic process"/>
    <property type="evidence" value="ECO:0007669"/>
    <property type="project" value="TreeGrafter"/>
</dbReference>
<evidence type="ECO:0000313" key="4">
    <source>
        <dbReference type="EMBL" id="RUS69769.1"/>
    </source>
</evidence>
<dbReference type="InterPro" id="IPR011992">
    <property type="entry name" value="EF-hand-dom_pair"/>
</dbReference>
<dbReference type="InterPro" id="IPR011008">
    <property type="entry name" value="Dimeric_a/b-barrel"/>
</dbReference>
<reference evidence="4 5" key="1">
    <citation type="submission" date="2019-01" db="EMBL/GenBank/DDBJ databases">
        <title>A draft genome assembly of the solar-powered sea slug Elysia chlorotica.</title>
        <authorList>
            <person name="Cai H."/>
            <person name="Li Q."/>
            <person name="Fang X."/>
            <person name="Li J."/>
            <person name="Curtis N.E."/>
            <person name="Altenburger A."/>
            <person name="Shibata T."/>
            <person name="Feng M."/>
            <person name="Maeda T."/>
            <person name="Schwartz J.A."/>
            <person name="Shigenobu S."/>
            <person name="Lundholm N."/>
            <person name="Nishiyama T."/>
            <person name="Yang H."/>
            <person name="Hasebe M."/>
            <person name="Li S."/>
            <person name="Pierce S.K."/>
            <person name="Wang J."/>
        </authorList>
    </citation>
    <scope>NUCLEOTIDE SEQUENCE [LARGE SCALE GENOMIC DNA]</scope>
    <source>
        <strain evidence="4">EC2010</strain>
        <tissue evidence="4">Whole organism of an adult</tissue>
    </source>
</reference>
<feature type="domain" description="EF-hand" evidence="2">
    <location>
        <begin position="14"/>
        <end position="49"/>
    </location>
</feature>
<protein>
    <recommendedName>
        <fullName evidence="6">EF-hand domain-containing protein</fullName>
    </recommendedName>
</protein>